<gene>
    <name evidence="4" type="primary">paaI</name>
    <name evidence="4" type="ORF">HF519_06975</name>
</gene>
<dbReference type="EMBL" id="JAAXKZ010000016">
    <property type="protein sequence ID" value="NMH91336.1"/>
    <property type="molecule type" value="Genomic_DNA"/>
</dbReference>
<dbReference type="Proteomes" id="UP000586918">
    <property type="component" value="Unassembled WGS sequence"/>
</dbReference>
<evidence type="ECO:0000256" key="1">
    <source>
        <dbReference type="ARBA" id="ARBA00008324"/>
    </source>
</evidence>
<reference evidence="4 5" key="1">
    <citation type="submission" date="2020-04" db="EMBL/GenBank/DDBJ databases">
        <authorList>
            <person name="Klaysubun C."/>
            <person name="Duangmal K."/>
            <person name="Lipun K."/>
        </authorList>
    </citation>
    <scope>NUCLEOTIDE SEQUENCE [LARGE SCALE GENOMIC DNA]</scope>
    <source>
        <strain evidence="4 5">DSM 45300</strain>
    </source>
</reference>
<sequence>MEGADAAARGAGIRLLDIGPGRARVALTVAEQHLNGHGICHGGYLFLLADSAMAYGSNSHGVSAVASGADITFLRPAHLGDELVAEAVERALAGRSGLYDVTVRTGDGGVVAEFRGRTRTVPGLPGPTAG</sequence>
<feature type="domain" description="Thioesterase" evidence="3">
    <location>
        <begin position="37"/>
        <end position="112"/>
    </location>
</feature>
<dbReference type="GO" id="GO:0016289">
    <property type="term" value="F:acyl-CoA hydrolase activity"/>
    <property type="evidence" value="ECO:0007669"/>
    <property type="project" value="UniProtKB-ARBA"/>
</dbReference>
<proteinExistence type="inferred from homology"/>
<keyword evidence="5" id="KW-1185">Reference proteome</keyword>
<dbReference type="CDD" id="cd03443">
    <property type="entry name" value="PaaI_thioesterase"/>
    <property type="match status" value="1"/>
</dbReference>
<dbReference type="FunFam" id="3.10.129.10:FF:000022">
    <property type="entry name" value="Phenylacetic acid degradation protein"/>
    <property type="match status" value="1"/>
</dbReference>
<evidence type="ECO:0000256" key="2">
    <source>
        <dbReference type="ARBA" id="ARBA00022801"/>
    </source>
</evidence>
<dbReference type="InterPro" id="IPR029069">
    <property type="entry name" value="HotDog_dom_sf"/>
</dbReference>
<dbReference type="RefSeq" id="WP_169411353.1">
    <property type="nucleotide sequence ID" value="NZ_JAAXKZ010000016.1"/>
</dbReference>
<comment type="caution">
    <text evidence="4">The sequence shown here is derived from an EMBL/GenBank/DDBJ whole genome shotgun (WGS) entry which is preliminary data.</text>
</comment>
<evidence type="ECO:0000313" key="4">
    <source>
        <dbReference type="EMBL" id="NMH91336.1"/>
    </source>
</evidence>
<accession>A0A848DFI2</accession>
<protein>
    <submittedName>
        <fullName evidence="4">Hydroxyphenylacetyl-CoA thioesterase PaaI</fullName>
    </submittedName>
</protein>
<dbReference type="InterPro" id="IPR011973">
    <property type="entry name" value="PaaD"/>
</dbReference>
<dbReference type="Gene3D" id="3.10.129.10">
    <property type="entry name" value="Hotdog Thioesterase"/>
    <property type="match status" value="1"/>
</dbReference>
<dbReference type="AlphaFoldDB" id="A0A848DFI2"/>
<organism evidence="4 5">
    <name type="scientific">Pseudonocardia bannensis</name>
    <dbReference type="NCBI Taxonomy" id="630973"/>
    <lineage>
        <taxon>Bacteria</taxon>
        <taxon>Bacillati</taxon>
        <taxon>Actinomycetota</taxon>
        <taxon>Actinomycetes</taxon>
        <taxon>Pseudonocardiales</taxon>
        <taxon>Pseudonocardiaceae</taxon>
        <taxon>Pseudonocardia</taxon>
    </lineage>
</organism>
<dbReference type="SUPFAM" id="SSF54637">
    <property type="entry name" value="Thioesterase/thiol ester dehydrase-isomerase"/>
    <property type="match status" value="1"/>
</dbReference>
<dbReference type="InterPro" id="IPR003736">
    <property type="entry name" value="PAAI_dom"/>
</dbReference>
<keyword evidence="2" id="KW-0378">Hydrolase</keyword>
<dbReference type="InterPro" id="IPR052723">
    <property type="entry name" value="Acyl-CoA_thioesterase_PaaI"/>
</dbReference>
<evidence type="ECO:0000259" key="3">
    <source>
        <dbReference type="Pfam" id="PF03061"/>
    </source>
</evidence>
<dbReference type="PANTHER" id="PTHR42856:SF1">
    <property type="entry name" value="ACYL-COENZYME A THIOESTERASE PAAI"/>
    <property type="match status" value="1"/>
</dbReference>
<comment type="similarity">
    <text evidence="1">Belongs to the thioesterase PaaI family.</text>
</comment>
<dbReference type="NCBIfam" id="TIGR02286">
    <property type="entry name" value="PaaD"/>
    <property type="match status" value="1"/>
</dbReference>
<dbReference type="Pfam" id="PF03061">
    <property type="entry name" value="4HBT"/>
    <property type="match status" value="1"/>
</dbReference>
<name>A0A848DFI2_9PSEU</name>
<dbReference type="NCBIfam" id="TIGR00369">
    <property type="entry name" value="unchar_dom_1"/>
    <property type="match status" value="1"/>
</dbReference>
<dbReference type="InterPro" id="IPR006683">
    <property type="entry name" value="Thioestr_dom"/>
</dbReference>
<dbReference type="PANTHER" id="PTHR42856">
    <property type="entry name" value="ACYL-COENZYME A THIOESTERASE PAAI"/>
    <property type="match status" value="1"/>
</dbReference>
<evidence type="ECO:0000313" key="5">
    <source>
        <dbReference type="Proteomes" id="UP000586918"/>
    </source>
</evidence>